<feature type="transmembrane region" description="Helical" evidence="7">
    <location>
        <begin position="12"/>
        <end position="34"/>
    </location>
</feature>
<dbReference type="EMBL" id="PZQS01000012">
    <property type="protein sequence ID" value="PVD20407.1"/>
    <property type="molecule type" value="Genomic_DNA"/>
</dbReference>
<dbReference type="Pfam" id="PF01130">
    <property type="entry name" value="CD36"/>
    <property type="match status" value="2"/>
</dbReference>
<comment type="subcellular location">
    <subcellularLocation>
        <location evidence="1">Membrane</location>
    </subcellularLocation>
</comment>
<keyword evidence="6" id="KW-0325">Glycoprotein</keyword>
<evidence type="ECO:0000256" key="3">
    <source>
        <dbReference type="ARBA" id="ARBA00022692"/>
    </source>
</evidence>
<reference evidence="8 9" key="1">
    <citation type="submission" date="2018-04" db="EMBL/GenBank/DDBJ databases">
        <title>The genome of golden apple snail Pomacea canaliculata provides insight into stress tolerance and invasive adaptation.</title>
        <authorList>
            <person name="Liu C."/>
            <person name="Liu B."/>
            <person name="Ren Y."/>
            <person name="Zhang Y."/>
            <person name="Wang H."/>
            <person name="Li S."/>
            <person name="Jiang F."/>
            <person name="Yin L."/>
            <person name="Zhang G."/>
            <person name="Qian W."/>
            <person name="Fan W."/>
        </authorList>
    </citation>
    <scope>NUCLEOTIDE SEQUENCE [LARGE SCALE GENOMIC DNA]</scope>
    <source>
        <strain evidence="8">SZHN2017</strain>
        <tissue evidence="8">Muscle</tissue>
    </source>
</reference>
<evidence type="ECO:0000256" key="6">
    <source>
        <dbReference type="ARBA" id="ARBA00023180"/>
    </source>
</evidence>
<dbReference type="PANTHER" id="PTHR11923:SF51">
    <property type="entry name" value="LYSOSOME MEMBRANE PROTEIN 2"/>
    <property type="match status" value="1"/>
</dbReference>
<keyword evidence="5 7" id="KW-0472">Membrane</keyword>
<evidence type="ECO:0008006" key="10">
    <source>
        <dbReference type="Google" id="ProtNLM"/>
    </source>
</evidence>
<accession>A0A2T7NGV0</accession>
<dbReference type="InterPro" id="IPR002159">
    <property type="entry name" value="CD36_fam"/>
</dbReference>
<evidence type="ECO:0000313" key="8">
    <source>
        <dbReference type="EMBL" id="PVD20407.1"/>
    </source>
</evidence>
<dbReference type="GO" id="GO:0005044">
    <property type="term" value="F:scavenger receptor activity"/>
    <property type="evidence" value="ECO:0007669"/>
    <property type="project" value="TreeGrafter"/>
</dbReference>
<dbReference type="STRING" id="400727.A0A2T7NGV0"/>
<feature type="transmembrane region" description="Helical" evidence="7">
    <location>
        <begin position="499"/>
        <end position="516"/>
    </location>
</feature>
<name>A0A2T7NGV0_POMCA</name>
<protein>
    <recommendedName>
        <fullName evidence="10">Scavenger receptor class B member 1</fullName>
    </recommendedName>
</protein>
<keyword evidence="4 7" id="KW-1133">Transmembrane helix</keyword>
<dbReference type="GO" id="GO:0005737">
    <property type="term" value="C:cytoplasm"/>
    <property type="evidence" value="ECO:0007669"/>
    <property type="project" value="TreeGrafter"/>
</dbReference>
<dbReference type="AlphaFoldDB" id="A0A2T7NGV0"/>
<proteinExistence type="inferred from homology"/>
<sequence length="683" mass="76784">MGGCTTAKLSLLFAVGSVFLIGGGIMIPIINIIIRDKIETAVVIANDSMLYDIWQDPPIPIYMQFYMFNLTNPEEVKDGGVPAVLQKGPYTYREKRIKFDIEWNDNGTVTYKQNRTFYFVRDMSCGDENTDFFTTANPVLLSVVESLQYAPSSLHTIVSGLLKVYGEDIFMTRSVNELLWGYTDPCLHDLHKLLPKWFYTEQAGYFINPCKQVSYAERCMLEPRYEPMISSDDRCFSTAPSTSPKICKVVEHASACPLYPKAIHVFQEHSLQAIMRVYYIMIPHFCRAQVCQLQPVTDEKDGTISPPFEQNSEILYLFSSDICRSVYGFYKDDVKSPQGISLHRFVGTPEQLANVTINPDNIGFCTPETNCLPSGLLNISNCQIVNSFHIPAVVSFPHFFMADPSLLDTVDGLSPNAEEHQTAVDVEPWTGQVLQAFKRLQINMYITKVPGISETYNVPSVYLPVFWLNESAVVDDERASLLQSKLFTPMEICSVLEKVFMAVGAGILLIVIVIILKNCAHHQALTSSTSLAGLSGTATTCQTEEYSDQERTPLLTDGQQHASYTPVILYDHQESMPVLTDGQQSADDLEHHIKSQATVSSLQLMNEQMLILTRDAKATCVVYHKRRIHYSQVKSEEGKCHTPRALNFRAIEWQEDVHHAVNGHLSIQGRKRGVGPNNLPMRP</sequence>
<dbReference type="PANTHER" id="PTHR11923">
    <property type="entry name" value="SCAVENGER RECEPTOR CLASS B TYPE-1 SR-B1"/>
    <property type="match status" value="1"/>
</dbReference>
<dbReference type="Proteomes" id="UP000245119">
    <property type="component" value="Linkage Group LG12"/>
</dbReference>
<evidence type="ECO:0000256" key="1">
    <source>
        <dbReference type="ARBA" id="ARBA00004370"/>
    </source>
</evidence>
<evidence type="ECO:0000256" key="5">
    <source>
        <dbReference type="ARBA" id="ARBA00023136"/>
    </source>
</evidence>
<evidence type="ECO:0000256" key="2">
    <source>
        <dbReference type="ARBA" id="ARBA00010532"/>
    </source>
</evidence>
<comment type="similarity">
    <text evidence="2">Belongs to the CD36 family.</text>
</comment>
<dbReference type="PRINTS" id="PR01609">
    <property type="entry name" value="CD36FAMILY"/>
</dbReference>
<dbReference type="OrthoDB" id="18585at2759"/>
<evidence type="ECO:0000256" key="7">
    <source>
        <dbReference type="SAM" id="Phobius"/>
    </source>
</evidence>
<evidence type="ECO:0000313" key="9">
    <source>
        <dbReference type="Proteomes" id="UP000245119"/>
    </source>
</evidence>
<keyword evidence="3 7" id="KW-0812">Transmembrane</keyword>
<keyword evidence="9" id="KW-1185">Reference proteome</keyword>
<gene>
    <name evidence="8" type="ORF">C0Q70_18561</name>
</gene>
<comment type="caution">
    <text evidence="8">The sequence shown here is derived from an EMBL/GenBank/DDBJ whole genome shotgun (WGS) entry which is preliminary data.</text>
</comment>
<evidence type="ECO:0000256" key="4">
    <source>
        <dbReference type="ARBA" id="ARBA00022989"/>
    </source>
</evidence>
<dbReference type="GO" id="GO:0016020">
    <property type="term" value="C:membrane"/>
    <property type="evidence" value="ECO:0007669"/>
    <property type="project" value="UniProtKB-SubCell"/>
</dbReference>
<organism evidence="8 9">
    <name type="scientific">Pomacea canaliculata</name>
    <name type="common">Golden apple snail</name>
    <dbReference type="NCBI Taxonomy" id="400727"/>
    <lineage>
        <taxon>Eukaryota</taxon>
        <taxon>Metazoa</taxon>
        <taxon>Spiralia</taxon>
        <taxon>Lophotrochozoa</taxon>
        <taxon>Mollusca</taxon>
        <taxon>Gastropoda</taxon>
        <taxon>Caenogastropoda</taxon>
        <taxon>Architaenioglossa</taxon>
        <taxon>Ampullarioidea</taxon>
        <taxon>Ampullariidae</taxon>
        <taxon>Pomacea</taxon>
    </lineage>
</organism>